<evidence type="ECO:0000313" key="1">
    <source>
        <dbReference type="EnsemblPlants" id="TraesCS2A02G180100.2"/>
    </source>
</evidence>
<proteinExistence type="predicted"/>
<dbReference type="Proteomes" id="UP000019116">
    <property type="component" value="Chromosome 2A"/>
</dbReference>
<name>A0A3B6AVN1_WHEAT</name>
<protein>
    <submittedName>
        <fullName evidence="1">Uncharacterized protein</fullName>
    </submittedName>
</protein>
<accession>A0A3B6AVN1</accession>
<dbReference type="Gramene" id="TraesNOR2A03G00646630.1">
    <property type="protein sequence ID" value="TraesNOR2A03G00646630.1"/>
    <property type="gene ID" value="TraesNOR2A03G00646630"/>
</dbReference>
<sequence>MVQPASSSLSRPLLSLASAPSSLLAAYPEISASSHRLHRYEHLYRTTRPCLPIYRAGVAASWLRYRTATAAAAWVPPLAPAEAEVSTMRKRMSVADIESSSTGEVAVLEELEDVIFQDYGKEQWSFGFWGNDMHRLTPQFRNSVFVLTSETKRSAAETRFISKLRYL</sequence>
<dbReference type="EnsemblPlants" id="TraesCS2A02G180100.2">
    <property type="protein sequence ID" value="TraesCS2A02G180100.2"/>
    <property type="gene ID" value="TraesCS2A02G180100"/>
</dbReference>
<dbReference type="Gramene" id="TraesCS2A03G0374500.2">
    <property type="protein sequence ID" value="TraesCS2A03G0374500.2.CDS"/>
    <property type="gene ID" value="TraesCS2A03G0374500"/>
</dbReference>
<organism evidence="1">
    <name type="scientific">Triticum aestivum</name>
    <name type="common">Wheat</name>
    <dbReference type="NCBI Taxonomy" id="4565"/>
    <lineage>
        <taxon>Eukaryota</taxon>
        <taxon>Viridiplantae</taxon>
        <taxon>Streptophyta</taxon>
        <taxon>Embryophyta</taxon>
        <taxon>Tracheophyta</taxon>
        <taxon>Spermatophyta</taxon>
        <taxon>Magnoliopsida</taxon>
        <taxon>Liliopsida</taxon>
        <taxon>Poales</taxon>
        <taxon>Poaceae</taxon>
        <taxon>BOP clade</taxon>
        <taxon>Pooideae</taxon>
        <taxon>Triticodae</taxon>
        <taxon>Triticeae</taxon>
        <taxon>Triticinae</taxon>
        <taxon>Triticum</taxon>
    </lineage>
</organism>
<reference evidence="1" key="1">
    <citation type="submission" date="2018-08" db="EMBL/GenBank/DDBJ databases">
        <authorList>
            <person name="Rossello M."/>
        </authorList>
    </citation>
    <scope>NUCLEOTIDE SEQUENCE [LARGE SCALE GENOMIC DNA]</scope>
    <source>
        <strain evidence="1">cv. Chinese Spring</strain>
    </source>
</reference>
<reference evidence="1" key="2">
    <citation type="submission" date="2018-10" db="UniProtKB">
        <authorList>
            <consortium name="EnsemblPlants"/>
        </authorList>
    </citation>
    <scope>IDENTIFICATION</scope>
</reference>
<keyword evidence="2" id="KW-1185">Reference proteome</keyword>
<evidence type="ECO:0000313" key="2">
    <source>
        <dbReference type="Proteomes" id="UP000019116"/>
    </source>
</evidence>
<dbReference type="Gramene" id="TraesCS2A02G180100.2">
    <property type="protein sequence ID" value="TraesCS2A02G180100.2"/>
    <property type="gene ID" value="TraesCS2A02G180100"/>
</dbReference>
<dbReference type="AlphaFoldDB" id="A0A3B6AVN1"/>